<dbReference type="Gene3D" id="1.10.840.10">
    <property type="entry name" value="Ras guanine-nucleotide exchange factors catalytic domain"/>
    <property type="match status" value="1"/>
</dbReference>
<evidence type="ECO:0000256" key="2">
    <source>
        <dbReference type="PROSITE-ProRule" id="PRU00168"/>
    </source>
</evidence>
<dbReference type="InterPro" id="IPR023578">
    <property type="entry name" value="Ras_GEF_dom_sf"/>
</dbReference>
<evidence type="ECO:0000256" key="3">
    <source>
        <dbReference type="SAM" id="MobiDB-lite"/>
    </source>
</evidence>
<dbReference type="OrthoDB" id="546434at2759"/>
<dbReference type="PANTHER" id="PTHR23113:SF348">
    <property type="entry name" value="GUANYL-NUCLEOTIDE EXCHANGE FACTOR RASGEF, PUTATIVE (AFU_ORTHOLOGUE AFUA_1G04700)-RELATED"/>
    <property type="match status" value="1"/>
</dbReference>
<feature type="region of interest" description="Disordered" evidence="3">
    <location>
        <begin position="124"/>
        <end position="205"/>
    </location>
</feature>
<feature type="compositionally biased region" description="Low complexity" evidence="3">
    <location>
        <begin position="98"/>
        <end position="109"/>
    </location>
</feature>
<dbReference type="AlphaFoldDB" id="A0A1Y1ZXD0"/>
<dbReference type="SMART" id="SM00147">
    <property type="entry name" value="RasGEF"/>
    <property type="match status" value="1"/>
</dbReference>
<feature type="compositionally biased region" description="Low complexity" evidence="3">
    <location>
        <begin position="126"/>
        <end position="153"/>
    </location>
</feature>
<proteinExistence type="predicted"/>
<dbReference type="Pfam" id="PF00617">
    <property type="entry name" value="RasGEF"/>
    <property type="match status" value="1"/>
</dbReference>
<dbReference type="GO" id="GO:0005085">
    <property type="term" value="F:guanyl-nucleotide exchange factor activity"/>
    <property type="evidence" value="ECO:0007669"/>
    <property type="project" value="UniProtKB-KW"/>
</dbReference>
<organism evidence="5 6">
    <name type="scientific">Neocallimastix californiae</name>
    <dbReference type="NCBI Taxonomy" id="1754190"/>
    <lineage>
        <taxon>Eukaryota</taxon>
        <taxon>Fungi</taxon>
        <taxon>Fungi incertae sedis</taxon>
        <taxon>Chytridiomycota</taxon>
        <taxon>Chytridiomycota incertae sedis</taxon>
        <taxon>Neocallimastigomycetes</taxon>
        <taxon>Neocallimastigales</taxon>
        <taxon>Neocallimastigaceae</taxon>
        <taxon>Neocallimastix</taxon>
    </lineage>
</organism>
<feature type="compositionally biased region" description="Low complexity" evidence="3">
    <location>
        <begin position="53"/>
        <end position="81"/>
    </location>
</feature>
<reference evidence="5 6" key="1">
    <citation type="submission" date="2016-08" db="EMBL/GenBank/DDBJ databases">
        <title>A Parts List for Fungal Cellulosomes Revealed by Comparative Genomics.</title>
        <authorList>
            <consortium name="DOE Joint Genome Institute"/>
            <person name="Haitjema C.H."/>
            <person name="Gilmore S.P."/>
            <person name="Henske J.K."/>
            <person name="Solomon K.V."/>
            <person name="De Groot R."/>
            <person name="Kuo A."/>
            <person name="Mondo S.J."/>
            <person name="Salamov A.A."/>
            <person name="Labutti K."/>
            <person name="Zhao Z."/>
            <person name="Chiniquy J."/>
            <person name="Barry K."/>
            <person name="Brewer H.M."/>
            <person name="Purvine S.O."/>
            <person name="Wright A.T."/>
            <person name="Boxma B."/>
            <person name="Van Alen T."/>
            <person name="Hackstein J.H."/>
            <person name="Baker S.E."/>
            <person name="Grigoriev I.V."/>
            <person name="O'Malley M.A."/>
        </authorList>
    </citation>
    <scope>NUCLEOTIDE SEQUENCE [LARGE SCALE GENOMIC DNA]</scope>
    <source>
        <strain evidence="5 6">G1</strain>
    </source>
</reference>
<dbReference type="InterPro" id="IPR001895">
    <property type="entry name" value="RASGEF_cat_dom"/>
</dbReference>
<name>A0A1Y1ZXD0_9FUNG</name>
<sequence length="459" mass="51778">MRFTLQVFLDVCSCRPSFSIVCSKLENLIYRQPAISNENVITWGIPDIDETDSTNTSTNKSSNTITTGNTSSGNSFNSVNTAGTAKPNHNGLESSHQTNTNSSTNSSNTNDIISITEALNITNIQNKKSNSSESKTSNTNNETSNNNSNNNDNNDNKRHSKSFSSNSFNRYNKTSNDNNNSKNKGSIHSHSHSSHSSNHGHQFFNSEQSSFSNAISMSLNEPLEFILSQDNALIAQQLCLIEFEIFKRIKPRDLLQHIWGKRDKNSVASLSVAASIEHFNFISSWVTTQILEHKKAKHRAKVLGKFMKIAQHLRNYNNYNTLMAFIAGINCVSIQRLRQTKQVIENRTCVRQYKELETLMNSEKSFSAYRAALKQSDLPCVPYLGVFLRDLLYIDEANKGVKKDENGNDIININKYLLMGDIIMMIKNFQFRPYPFSININIINAINYSPILSDEHIIT</sequence>
<dbReference type="CDD" id="cd00155">
    <property type="entry name" value="RasGEF"/>
    <property type="match status" value="1"/>
</dbReference>
<dbReference type="PANTHER" id="PTHR23113">
    <property type="entry name" value="GUANINE NUCLEOTIDE EXCHANGE FACTOR"/>
    <property type="match status" value="1"/>
</dbReference>
<feature type="region of interest" description="Disordered" evidence="3">
    <location>
        <begin position="52"/>
        <end position="109"/>
    </location>
</feature>
<feature type="domain" description="Ras-GEF" evidence="4">
    <location>
        <begin position="230"/>
        <end position="459"/>
    </location>
</feature>
<dbReference type="InterPro" id="IPR036964">
    <property type="entry name" value="RASGEF_cat_dom_sf"/>
</dbReference>
<dbReference type="InterPro" id="IPR008937">
    <property type="entry name" value="Ras-like_GEF"/>
</dbReference>
<dbReference type="PROSITE" id="PS50009">
    <property type="entry name" value="RASGEF_CAT"/>
    <property type="match status" value="1"/>
</dbReference>
<dbReference type="EMBL" id="MCOG01000346">
    <property type="protein sequence ID" value="ORY14850.1"/>
    <property type="molecule type" value="Genomic_DNA"/>
</dbReference>
<evidence type="ECO:0000313" key="5">
    <source>
        <dbReference type="EMBL" id="ORY14850.1"/>
    </source>
</evidence>
<feature type="compositionally biased region" description="Low complexity" evidence="3">
    <location>
        <begin position="194"/>
        <end position="205"/>
    </location>
</feature>
<comment type="caution">
    <text evidence="5">The sequence shown here is derived from an EMBL/GenBank/DDBJ whole genome shotgun (WGS) entry which is preliminary data.</text>
</comment>
<protein>
    <submittedName>
        <fullName evidence="5">Ras GEF</fullName>
    </submittedName>
</protein>
<dbReference type="SUPFAM" id="SSF48366">
    <property type="entry name" value="Ras GEF"/>
    <property type="match status" value="1"/>
</dbReference>
<keyword evidence="6" id="KW-1185">Reference proteome</keyword>
<keyword evidence="1 2" id="KW-0344">Guanine-nucleotide releasing factor</keyword>
<dbReference type="GO" id="GO:0005886">
    <property type="term" value="C:plasma membrane"/>
    <property type="evidence" value="ECO:0007669"/>
    <property type="project" value="TreeGrafter"/>
</dbReference>
<dbReference type="GO" id="GO:0007265">
    <property type="term" value="P:Ras protein signal transduction"/>
    <property type="evidence" value="ECO:0007669"/>
    <property type="project" value="TreeGrafter"/>
</dbReference>
<accession>A0A1Y1ZXD0</accession>
<dbReference type="Proteomes" id="UP000193920">
    <property type="component" value="Unassembled WGS sequence"/>
</dbReference>
<gene>
    <name evidence="5" type="ORF">LY90DRAFT_517972</name>
</gene>
<evidence type="ECO:0000256" key="1">
    <source>
        <dbReference type="ARBA" id="ARBA00022658"/>
    </source>
</evidence>
<evidence type="ECO:0000313" key="6">
    <source>
        <dbReference type="Proteomes" id="UP000193920"/>
    </source>
</evidence>
<feature type="compositionally biased region" description="Low complexity" evidence="3">
    <location>
        <begin position="169"/>
        <end position="184"/>
    </location>
</feature>
<evidence type="ECO:0000259" key="4">
    <source>
        <dbReference type="PROSITE" id="PS50009"/>
    </source>
</evidence>
<dbReference type="STRING" id="1754190.A0A1Y1ZXD0"/>